<dbReference type="InterPro" id="IPR029039">
    <property type="entry name" value="Flavoprotein-like_sf"/>
</dbReference>
<dbReference type="InterPro" id="IPR001433">
    <property type="entry name" value="OxRdtase_FAD/NAD-bd"/>
</dbReference>
<keyword evidence="1 10" id="KW-0813">Transport</keyword>
<evidence type="ECO:0000259" key="12">
    <source>
        <dbReference type="PROSITE" id="PS50902"/>
    </source>
</evidence>
<dbReference type="CDD" id="cd06199">
    <property type="entry name" value="SiR"/>
    <property type="match status" value="1"/>
</dbReference>
<comment type="pathway">
    <text evidence="10 11">Sulfur metabolism; hydrogen sulfide biosynthesis; hydrogen sulfide from sulfite (NADPH route): step 1/1.</text>
</comment>
<dbReference type="Gene3D" id="3.40.50.360">
    <property type="match status" value="1"/>
</dbReference>
<dbReference type="SUPFAM" id="SSF63380">
    <property type="entry name" value="Riboflavin synthase domain-like"/>
    <property type="match status" value="1"/>
</dbReference>
<evidence type="ECO:0000313" key="14">
    <source>
        <dbReference type="EMBL" id="PUX10860.1"/>
    </source>
</evidence>
<feature type="binding site" evidence="10">
    <location>
        <begin position="387"/>
        <end position="390"/>
    </location>
    <ligand>
        <name>FAD</name>
        <dbReference type="ChEBI" id="CHEBI:57692"/>
    </ligand>
</feature>
<evidence type="ECO:0000256" key="5">
    <source>
        <dbReference type="ARBA" id="ARBA00022827"/>
    </source>
</evidence>
<feature type="binding site" evidence="10">
    <location>
        <position position="600"/>
    </location>
    <ligand>
        <name>FAD</name>
        <dbReference type="ChEBI" id="CHEBI:57692"/>
    </ligand>
</feature>
<dbReference type="InterPro" id="IPR029758">
    <property type="entry name" value="CysJ_Proteobact"/>
</dbReference>
<feature type="binding site" evidence="10">
    <location>
        <begin position="405"/>
        <end position="407"/>
    </location>
    <ligand>
        <name>FAD</name>
        <dbReference type="ChEBI" id="CHEBI:57692"/>
    </ligand>
</feature>
<dbReference type="NCBIfam" id="TIGR01931">
    <property type="entry name" value="cysJ"/>
    <property type="match status" value="1"/>
</dbReference>
<dbReference type="InterPro" id="IPR017938">
    <property type="entry name" value="Riboflavin_synthase-like_b-brl"/>
</dbReference>
<feature type="domain" description="Flavodoxin-like" evidence="12">
    <location>
        <begin position="63"/>
        <end position="201"/>
    </location>
</feature>
<dbReference type="PRINTS" id="PR00371">
    <property type="entry name" value="FPNCR"/>
</dbReference>
<comment type="cofactor">
    <cofactor evidence="10 11">
        <name>FAD</name>
        <dbReference type="ChEBI" id="CHEBI:57692"/>
    </cofactor>
    <text evidence="10 11">Binds 1 FAD per subunit.</text>
</comment>
<feature type="binding site" evidence="10">
    <location>
        <begin position="69"/>
        <end position="74"/>
    </location>
    <ligand>
        <name>FMN</name>
        <dbReference type="ChEBI" id="CHEBI:58210"/>
    </ligand>
</feature>
<comment type="caution">
    <text evidence="10">Lacks conserved residue(s) required for the propagation of feature annotation.</text>
</comment>
<evidence type="ECO:0000256" key="6">
    <source>
        <dbReference type="ARBA" id="ARBA00022857"/>
    </source>
</evidence>
<dbReference type="GeneID" id="45714382"/>
<feature type="binding site" evidence="10">
    <location>
        <begin position="520"/>
        <end position="521"/>
    </location>
    <ligand>
        <name>NADP(+)</name>
        <dbReference type="ChEBI" id="CHEBI:58349"/>
    </ligand>
</feature>
<keyword evidence="2 10" id="KW-0028">Amino-acid biosynthesis</keyword>
<accession>A0ABX5K4J6</accession>
<dbReference type="Gene3D" id="3.40.50.80">
    <property type="entry name" value="Nucleotide-binding domain of ferredoxin-NADP reductase (FNR) module"/>
    <property type="match status" value="1"/>
</dbReference>
<keyword evidence="9 10" id="KW-0198">Cysteine biosynthesis</keyword>
<dbReference type="Pfam" id="PF00667">
    <property type="entry name" value="FAD_binding_1"/>
    <property type="match status" value="1"/>
</dbReference>
<feature type="binding site" evidence="10">
    <location>
        <position position="562"/>
    </location>
    <ligand>
        <name>NADP(+)</name>
        <dbReference type="ChEBI" id="CHEBI:58349"/>
    </ligand>
</feature>
<dbReference type="SUPFAM" id="SSF52218">
    <property type="entry name" value="Flavoproteins"/>
    <property type="match status" value="1"/>
</dbReference>
<dbReference type="InterPro" id="IPR010199">
    <property type="entry name" value="CysJ"/>
</dbReference>
<comment type="similarity">
    <text evidence="10">In the N-terminal section; belongs to the flavodoxin family.</text>
</comment>
<comment type="cofactor">
    <cofactor evidence="10 11">
        <name>FMN</name>
        <dbReference type="ChEBI" id="CHEBI:58210"/>
    </cofactor>
    <text evidence="10 11">Binds 1 FMN per subunit.</text>
</comment>
<comment type="catalytic activity">
    <reaction evidence="10 11">
        <text>hydrogen sulfide + 3 NADP(+) + 3 H2O = sulfite + 3 NADPH + 4 H(+)</text>
        <dbReference type="Rhea" id="RHEA:13801"/>
        <dbReference type="ChEBI" id="CHEBI:15377"/>
        <dbReference type="ChEBI" id="CHEBI:15378"/>
        <dbReference type="ChEBI" id="CHEBI:17359"/>
        <dbReference type="ChEBI" id="CHEBI:29919"/>
        <dbReference type="ChEBI" id="CHEBI:57783"/>
        <dbReference type="ChEBI" id="CHEBI:58349"/>
        <dbReference type="EC" id="1.8.1.2"/>
    </reaction>
</comment>
<dbReference type="PROSITE" id="PS51384">
    <property type="entry name" value="FAD_FR"/>
    <property type="match status" value="1"/>
</dbReference>
<keyword evidence="5 10" id="KW-0274">FAD</keyword>
<name>A0ABX5K4J6_9ENTR</name>
<feature type="binding site" evidence="10">
    <location>
        <begin position="420"/>
        <end position="423"/>
    </location>
    <ligand>
        <name>FAD</name>
        <dbReference type="ChEBI" id="CHEBI:57692"/>
    </ligand>
</feature>
<dbReference type="Gene3D" id="1.20.990.10">
    <property type="entry name" value="NADPH-cytochrome p450 Reductase, Chain A, domain 3"/>
    <property type="match status" value="1"/>
</dbReference>
<reference evidence="14 15" key="1">
    <citation type="submission" date="2016-12" db="EMBL/GenBank/DDBJ databases">
        <title>Analysis of the Molecular Diversity Among Cronobacter Species Isolated from Filth Flies Using a Pan Genomic DNA Microarray.</title>
        <authorList>
            <person name="Pava-Ripoll M."/>
            <person name="Tall B."/>
            <person name="Farber J."/>
            <person name="Fanning S."/>
            <person name="Lehner A."/>
            <person name="Stephan R."/>
            <person name="Pagotto F."/>
            <person name="Iverson C."/>
            <person name="Ziobro G."/>
            <person name="Miller A."/>
            <person name="Pearson R."/>
            <person name="Yan Q."/>
            <person name="Kim M."/>
            <person name="Jeong S."/>
            <person name="Park J."/>
            <person name="Jun S."/>
            <person name="Choi H."/>
            <person name="Chung T."/>
            <person name="Yoo Y."/>
            <person name="Park E."/>
            <person name="Hwang S."/>
            <person name="Lee B."/>
            <person name="Sathyamoorthy V."/>
            <person name="Carter L."/>
            <person name="Mammel M."/>
            <person name="Jackson S."/>
            <person name="Kothary M."/>
            <person name="Patel I."/>
            <person name="Grim C."/>
            <person name="Gopinath G."/>
            <person name="Gangiredla J."/>
            <person name="Chase H."/>
        </authorList>
    </citation>
    <scope>NUCLEOTIDE SEQUENCE [LARGE SCALE GENOMIC DNA]</scope>
    <source>
        <strain evidence="14 15">MOD1-Md25g</strain>
    </source>
</reference>
<keyword evidence="15" id="KW-1185">Reference proteome</keyword>
<dbReference type="Gene3D" id="2.40.30.10">
    <property type="entry name" value="Translation factors"/>
    <property type="match status" value="1"/>
</dbReference>
<sequence length="600" mass="66498">MTTQAPPNALLPLSPEQLARLQTATHDFTPTQLAWLSGYFWGMVNQQPGAAVVQTPAAPASVITLISASQTGNARRVAEALRDDLLAAQLNVNLVNAGDYKFKQIAQEKLLVVVASTQGEGDPPEEAVALHKFLLSKKAPKLDGTAFAVFGLGDTSYERFCQAGKDFDTRLAELGAERLLDRVDADVEYQAAAQAWRQRVVDVLKARVPKEAPSQAAFTASGAVNLVDSTPYTKESPLTATLSVNQKITGRHSEKDVRHIEIDLGDAGLRYQPGDALGVWYQNDPALVQELLELLWLKGDEPVTVGEKTLPLSEALQWHFELTVNTAAIVENYATLTRSEALLPLVGDKAKLQDYAARTPIVDMVRFAPAQLEAEQLTGLLRPLTPRLYSIASSQAEVENEVHITVGVVRFDIEGRPRAGGASSYLADRLEEDGEVRVFIEHNDNFRLPATPETPVIMIGPGTGIAPFRAFMQQREADGATGKNWLFFGNPHFTEDFLYQVEWQRYVKEGLLTRIDLAWSRDQDHKIYVQDKIREQGAELWRWIQEGAHLYVCGDANRMAKDVEQALLEVIAAYGGMDAEAADEYLSELRVERRYQRDVY</sequence>
<dbReference type="NCBIfam" id="NF008197">
    <property type="entry name" value="PRK10953.1"/>
    <property type="match status" value="1"/>
</dbReference>
<evidence type="ECO:0000256" key="10">
    <source>
        <dbReference type="HAMAP-Rule" id="MF_01541"/>
    </source>
</evidence>
<dbReference type="InterPro" id="IPR001094">
    <property type="entry name" value="Flavdoxin-like"/>
</dbReference>
<feature type="binding site" evidence="10">
    <location>
        <begin position="526"/>
        <end position="530"/>
    </location>
    <ligand>
        <name>NADP(+)</name>
        <dbReference type="ChEBI" id="CHEBI:58349"/>
    </ligand>
</feature>
<dbReference type="EMBL" id="MSAC01000004">
    <property type="protein sequence ID" value="PUX10860.1"/>
    <property type="molecule type" value="Genomic_DNA"/>
</dbReference>
<feature type="binding site" evidence="10">
    <location>
        <position position="357"/>
    </location>
    <ligand>
        <name>FAD</name>
        <dbReference type="ChEBI" id="CHEBI:57692"/>
    </ligand>
</feature>
<evidence type="ECO:0000259" key="13">
    <source>
        <dbReference type="PROSITE" id="PS51384"/>
    </source>
</evidence>
<comment type="function">
    <text evidence="10 11">Component of the sulfite reductase complex that catalyzes the 6-electron reduction of sulfite to sulfide. This is one of several activities required for the biosynthesis of L-cysteine from sulfate. The flavoprotein component catalyzes the electron flow from NADPH -&gt; FAD -&gt; FMN to the hemoprotein component.</text>
</comment>
<feature type="binding site" evidence="10">
    <location>
        <begin position="116"/>
        <end position="119"/>
    </location>
    <ligand>
        <name>FMN</name>
        <dbReference type="ChEBI" id="CHEBI:58210"/>
    </ligand>
</feature>
<dbReference type="PANTHER" id="PTHR19384">
    <property type="entry name" value="NITRIC OXIDE SYNTHASE-RELATED"/>
    <property type="match status" value="1"/>
</dbReference>
<dbReference type="RefSeq" id="WP_032982929.1">
    <property type="nucleotide sequence ID" value="NC_023032.1"/>
</dbReference>
<evidence type="ECO:0000256" key="9">
    <source>
        <dbReference type="ARBA" id="ARBA00023192"/>
    </source>
</evidence>
<feature type="domain" description="FAD-binding FR-type" evidence="13">
    <location>
        <begin position="235"/>
        <end position="449"/>
    </location>
</feature>
<evidence type="ECO:0000256" key="11">
    <source>
        <dbReference type="PIRNR" id="PIRNR000207"/>
    </source>
</evidence>
<keyword evidence="8 10" id="KW-0560">Oxidoreductase</keyword>
<dbReference type="Pfam" id="PF00175">
    <property type="entry name" value="NAD_binding_1"/>
    <property type="match status" value="1"/>
</dbReference>
<keyword evidence="4 10" id="KW-0288">FMN</keyword>
<feature type="binding site" evidence="10">
    <location>
        <begin position="152"/>
        <end position="161"/>
    </location>
    <ligand>
        <name>FMN</name>
        <dbReference type="ChEBI" id="CHEBI:58210"/>
    </ligand>
</feature>
<dbReference type="PRINTS" id="PR00369">
    <property type="entry name" value="FLAVODOXIN"/>
</dbReference>
<dbReference type="SUPFAM" id="SSF52343">
    <property type="entry name" value="Ferredoxin reductase-like, C-terminal NADP-linked domain"/>
    <property type="match status" value="1"/>
</dbReference>
<comment type="caution">
    <text evidence="14">The sequence shown here is derived from an EMBL/GenBank/DDBJ whole genome shotgun (WGS) entry which is preliminary data.</text>
</comment>
<dbReference type="InterPro" id="IPR017927">
    <property type="entry name" value="FAD-bd_FR_type"/>
</dbReference>
<dbReference type="Pfam" id="PF00258">
    <property type="entry name" value="Flavodoxin_1"/>
    <property type="match status" value="1"/>
</dbReference>
<dbReference type="InterPro" id="IPR001709">
    <property type="entry name" value="Flavoprot_Pyr_Nucl_cyt_Rdtase"/>
</dbReference>
<dbReference type="PANTHER" id="PTHR19384:SF128">
    <property type="entry name" value="NADPH OXIDOREDUCTASE A"/>
    <property type="match status" value="1"/>
</dbReference>
<comment type="similarity">
    <text evidence="10">Belongs to the NADPH-dependent sulphite reductase flavoprotein subunit CysJ family.</text>
</comment>
<evidence type="ECO:0000256" key="8">
    <source>
        <dbReference type="ARBA" id="ARBA00023002"/>
    </source>
</evidence>
<dbReference type="InterPro" id="IPR039261">
    <property type="entry name" value="FNR_nucleotide-bd"/>
</dbReference>
<keyword evidence="7 10" id="KW-0249">Electron transport</keyword>
<comment type="subunit">
    <text evidence="10 11">Alpha(8)-beta(8). The alpha component is a flavoprotein, the beta component is a hemoprotein.</text>
</comment>
<feature type="binding site" evidence="10">
    <location>
        <position position="323"/>
    </location>
    <ligand>
        <name>FAD</name>
        <dbReference type="ChEBI" id="CHEBI:57692"/>
    </ligand>
</feature>
<dbReference type="PROSITE" id="PS50902">
    <property type="entry name" value="FLAVODOXIN_LIKE"/>
    <property type="match status" value="1"/>
</dbReference>
<protein>
    <recommendedName>
        <fullName evidence="10 11">Sulfite reductase [NADPH] flavoprotein alpha-component</fullName>
        <shortName evidence="10 11">SiR-FP</shortName>
        <ecNumber evidence="10 11">1.8.1.2</ecNumber>
    </recommendedName>
</protein>
<evidence type="ECO:0000256" key="4">
    <source>
        <dbReference type="ARBA" id="ARBA00022643"/>
    </source>
</evidence>
<proteinExistence type="inferred from homology"/>
<organism evidence="14 15">
    <name type="scientific">Cronobacter malonaticus</name>
    <dbReference type="NCBI Taxonomy" id="413503"/>
    <lineage>
        <taxon>Bacteria</taxon>
        <taxon>Pseudomonadati</taxon>
        <taxon>Pseudomonadota</taxon>
        <taxon>Gammaproteobacteria</taxon>
        <taxon>Enterobacterales</taxon>
        <taxon>Enterobacteriaceae</taxon>
        <taxon>Cronobacter</taxon>
    </lineage>
</organism>
<keyword evidence="6 10" id="KW-0521">NADP</keyword>
<evidence type="ECO:0000313" key="15">
    <source>
        <dbReference type="Proteomes" id="UP000244731"/>
    </source>
</evidence>
<evidence type="ECO:0000256" key="3">
    <source>
        <dbReference type="ARBA" id="ARBA00022630"/>
    </source>
</evidence>
<dbReference type="Proteomes" id="UP000244731">
    <property type="component" value="Unassembled WGS sequence"/>
</dbReference>
<keyword evidence="3 10" id="KW-0285">Flavoprotein</keyword>
<dbReference type="InterPro" id="IPR023173">
    <property type="entry name" value="NADPH_Cyt_P450_Rdtase_alpha"/>
</dbReference>
<evidence type="ECO:0000256" key="2">
    <source>
        <dbReference type="ARBA" id="ARBA00022605"/>
    </source>
</evidence>
<gene>
    <name evidence="10 14" type="primary">cysJ</name>
    <name evidence="14" type="ORF">AUM46_01410</name>
</gene>
<evidence type="ECO:0000256" key="1">
    <source>
        <dbReference type="ARBA" id="ARBA00022448"/>
    </source>
</evidence>
<dbReference type="PIRSF" id="PIRSF000207">
    <property type="entry name" value="SiR-FP_CysJ"/>
    <property type="match status" value="1"/>
</dbReference>
<evidence type="ECO:0000256" key="7">
    <source>
        <dbReference type="ARBA" id="ARBA00022982"/>
    </source>
</evidence>
<dbReference type="EC" id="1.8.1.2" evidence="10 11"/>
<dbReference type="HAMAP" id="MF_01541">
    <property type="entry name" value="CysJ"/>
    <property type="match status" value="1"/>
</dbReference>
<dbReference type="InterPro" id="IPR003097">
    <property type="entry name" value="CysJ-like_FAD-binding"/>
</dbReference>
<comment type="similarity">
    <text evidence="10">In the C-terminal section; belongs to the flavoprotein pyridine nucleotide cytochrome reductase family.</text>
</comment>
<dbReference type="InterPro" id="IPR008254">
    <property type="entry name" value="Flavodoxin/NO_synth"/>
</dbReference>